<keyword evidence="4" id="KW-0805">Transcription regulation</keyword>
<reference evidence="10" key="1">
    <citation type="submission" date="2025-08" db="UniProtKB">
        <authorList>
            <consortium name="Ensembl"/>
        </authorList>
    </citation>
    <scope>IDENTIFICATION</scope>
</reference>
<accession>A0A8C4YZ61</accession>
<keyword evidence="11" id="KW-1185">Reference proteome</keyword>
<dbReference type="PANTHER" id="PTHR48092">
    <property type="entry name" value="KNIRPS-RELATED PROTEIN-RELATED"/>
    <property type="match status" value="1"/>
</dbReference>
<evidence type="ECO:0000256" key="2">
    <source>
        <dbReference type="ARBA" id="ARBA00022771"/>
    </source>
</evidence>
<name>A0A8C4YZ61_GADMO</name>
<dbReference type="CDD" id="cd06946">
    <property type="entry name" value="NR_LBD_ERR"/>
    <property type="match status" value="1"/>
</dbReference>
<dbReference type="Pfam" id="PF00104">
    <property type="entry name" value="Hormone_recep"/>
    <property type="match status" value="1"/>
</dbReference>
<dbReference type="InterPro" id="IPR035500">
    <property type="entry name" value="NHR-like_dom_sf"/>
</dbReference>
<dbReference type="Ensembl" id="ENSGMOT00000003691.2">
    <property type="protein sequence ID" value="ENSGMOP00000003584.2"/>
    <property type="gene ID" value="ENSGMOG00000003378.2"/>
</dbReference>
<evidence type="ECO:0000256" key="6">
    <source>
        <dbReference type="ARBA" id="ARBA00023163"/>
    </source>
</evidence>
<dbReference type="GO" id="GO:0008270">
    <property type="term" value="F:zinc ion binding"/>
    <property type="evidence" value="ECO:0007669"/>
    <property type="project" value="UniProtKB-KW"/>
</dbReference>
<organism evidence="10 11">
    <name type="scientific">Gadus morhua</name>
    <name type="common">Atlantic cod</name>
    <dbReference type="NCBI Taxonomy" id="8049"/>
    <lineage>
        <taxon>Eukaryota</taxon>
        <taxon>Metazoa</taxon>
        <taxon>Chordata</taxon>
        <taxon>Craniata</taxon>
        <taxon>Vertebrata</taxon>
        <taxon>Euteleostomi</taxon>
        <taxon>Actinopterygii</taxon>
        <taxon>Neopterygii</taxon>
        <taxon>Teleostei</taxon>
        <taxon>Neoteleostei</taxon>
        <taxon>Acanthomorphata</taxon>
        <taxon>Zeiogadaria</taxon>
        <taxon>Gadariae</taxon>
        <taxon>Gadiformes</taxon>
        <taxon>Gadoidei</taxon>
        <taxon>Gadidae</taxon>
        <taxon>Gadus</taxon>
    </lineage>
</organism>
<keyword evidence="1" id="KW-0479">Metal-binding</keyword>
<dbReference type="SMART" id="SM00430">
    <property type="entry name" value="HOLI"/>
    <property type="match status" value="1"/>
</dbReference>
<dbReference type="GO" id="GO:0005634">
    <property type="term" value="C:nucleus"/>
    <property type="evidence" value="ECO:0007669"/>
    <property type="project" value="UniProtKB-SubCell"/>
</dbReference>
<dbReference type="AlphaFoldDB" id="A0A8C4YZ61"/>
<dbReference type="GeneTree" id="ENSGT00940000153433"/>
<keyword evidence="6" id="KW-0804">Transcription</keyword>
<dbReference type="Gene3D" id="1.10.565.10">
    <property type="entry name" value="Retinoid X Receptor"/>
    <property type="match status" value="1"/>
</dbReference>
<dbReference type="GO" id="GO:0042562">
    <property type="term" value="F:hormone binding"/>
    <property type="evidence" value="ECO:0007669"/>
    <property type="project" value="UniProtKB-ARBA"/>
</dbReference>
<evidence type="ECO:0000256" key="1">
    <source>
        <dbReference type="ARBA" id="ARBA00022723"/>
    </source>
</evidence>
<dbReference type="GO" id="GO:0005496">
    <property type="term" value="F:steroid binding"/>
    <property type="evidence" value="ECO:0007669"/>
    <property type="project" value="InterPro"/>
</dbReference>
<dbReference type="SUPFAM" id="SSF48508">
    <property type="entry name" value="Nuclear receptor ligand-binding domain"/>
    <property type="match status" value="1"/>
</dbReference>
<protein>
    <recommendedName>
        <fullName evidence="9">NR LBD domain-containing protein</fullName>
    </recommendedName>
</protein>
<keyword evidence="7" id="KW-0675">Receptor</keyword>
<dbReference type="InterPro" id="IPR000536">
    <property type="entry name" value="Nucl_hrmn_rcpt_lig-bd"/>
</dbReference>
<evidence type="ECO:0000256" key="8">
    <source>
        <dbReference type="ARBA" id="ARBA00023242"/>
    </source>
</evidence>
<evidence type="ECO:0000259" key="9">
    <source>
        <dbReference type="PROSITE" id="PS51843"/>
    </source>
</evidence>
<feature type="domain" description="NR LBD" evidence="9">
    <location>
        <begin position="165"/>
        <end position="389"/>
    </location>
</feature>
<evidence type="ECO:0000256" key="4">
    <source>
        <dbReference type="ARBA" id="ARBA00023015"/>
    </source>
</evidence>
<keyword evidence="5" id="KW-0238">DNA-binding</keyword>
<proteinExistence type="predicted"/>
<dbReference type="PRINTS" id="PR00398">
    <property type="entry name" value="STRDHORMONER"/>
</dbReference>
<keyword evidence="8" id="KW-0539">Nucleus</keyword>
<keyword evidence="3" id="KW-0862">Zinc</keyword>
<dbReference type="GO" id="GO:0003707">
    <property type="term" value="F:nuclear steroid receptor activity"/>
    <property type="evidence" value="ECO:0007669"/>
    <property type="project" value="InterPro"/>
</dbReference>
<dbReference type="InterPro" id="IPR001723">
    <property type="entry name" value="Nuclear_hrmn_rcpt"/>
</dbReference>
<evidence type="ECO:0000313" key="10">
    <source>
        <dbReference type="Ensembl" id="ENSGMOP00000003584.2"/>
    </source>
</evidence>
<dbReference type="PROSITE" id="PS51843">
    <property type="entry name" value="NR_LBD"/>
    <property type="match status" value="1"/>
</dbReference>
<dbReference type="InterPro" id="IPR050200">
    <property type="entry name" value="Nuclear_hormone_rcpt_NR3"/>
</dbReference>
<evidence type="ECO:0000256" key="3">
    <source>
        <dbReference type="ARBA" id="ARBA00022833"/>
    </source>
</evidence>
<evidence type="ECO:0000256" key="7">
    <source>
        <dbReference type="ARBA" id="ARBA00023170"/>
    </source>
</evidence>
<sequence length="390" mass="43540">MELRLQRSGSICKQSVYFSFPPALSLFFLSLSPCPSLIISLFVYPCHWLRLRAALLFLSASISPPPFRLCFLLTRPLPPPRYGFLHSFHFIILLIRVDPFRPGLISLSPFHSPPQSLPGLSSLRLCCVVVLSCLCCVVCAASRASCPDPPVSPSPPPSVAFGCLADNKIVSHLLVAEPEKIYAMPDPTVPDSDIKALTTLCDLADRELVVNIGWAKHIPGFSTLSLADQMSLLQSAWMEILILRVVYRSLSFEDKLVYAEDYIMDEDQSKLAGLLDLNNAILQLVKKYKAMKLEKEEFVTLKAIALANSDSMHIEDVDAVQKLQDVLHEALQEYEASQHPEDARRAGKLLMTLPLLRQTSTKAVQHFYSIKQDGKVPMHKLFLELLEAKV</sequence>
<dbReference type="Proteomes" id="UP000694546">
    <property type="component" value="Chromosome 14"/>
</dbReference>
<evidence type="ECO:0000256" key="5">
    <source>
        <dbReference type="ARBA" id="ARBA00023125"/>
    </source>
</evidence>
<dbReference type="GO" id="GO:0043565">
    <property type="term" value="F:sequence-specific DNA binding"/>
    <property type="evidence" value="ECO:0007669"/>
    <property type="project" value="InterPro"/>
</dbReference>
<evidence type="ECO:0000313" key="11">
    <source>
        <dbReference type="Proteomes" id="UP000694546"/>
    </source>
</evidence>
<keyword evidence="2" id="KW-0863">Zinc-finger</keyword>
<reference evidence="10" key="2">
    <citation type="submission" date="2025-09" db="UniProtKB">
        <authorList>
            <consortium name="Ensembl"/>
        </authorList>
    </citation>
    <scope>IDENTIFICATION</scope>
</reference>